<organism evidence="1 2">
    <name type="scientific">Mycolicibacter terrae</name>
    <dbReference type="NCBI Taxonomy" id="1788"/>
    <lineage>
        <taxon>Bacteria</taxon>
        <taxon>Bacillati</taxon>
        <taxon>Actinomycetota</taxon>
        <taxon>Actinomycetes</taxon>
        <taxon>Mycobacteriales</taxon>
        <taxon>Mycobacteriaceae</taxon>
        <taxon>Mycolicibacter</taxon>
    </lineage>
</organism>
<reference evidence="1 2" key="1">
    <citation type="journal article" date="2019" name="Emerg. Microbes Infect.">
        <title>Comprehensive subspecies identification of 175 nontuberculous mycobacteria species based on 7547 genomic profiles.</title>
        <authorList>
            <person name="Matsumoto Y."/>
            <person name="Kinjo T."/>
            <person name="Motooka D."/>
            <person name="Nabeya D."/>
            <person name="Jung N."/>
            <person name="Uechi K."/>
            <person name="Horii T."/>
            <person name="Iida T."/>
            <person name="Fujita J."/>
            <person name="Nakamura S."/>
        </authorList>
    </citation>
    <scope>NUCLEOTIDE SEQUENCE [LARGE SCALE GENOMIC DNA]</scope>
    <source>
        <strain evidence="1 2">JCM 12143</strain>
    </source>
</reference>
<dbReference type="EMBL" id="AP022564">
    <property type="protein sequence ID" value="BBX21388.1"/>
    <property type="molecule type" value="Genomic_DNA"/>
</dbReference>
<evidence type="ECO:0000313" key="1">
    <source>
        <dbReference type="EMBL" id="BBX21388.1"/>
    </source>
</evidence>
<gene>
    <name evidence="1" type="ORF">MTER_07990</name>
</gene>
<dbReference type="RefSeq" id="WP_085261340.1">
    <property type="nucleotide sequence ID" value="NZ_AP022564.1"/>
</dbReference>
<dbReference type="InterPro" id="IPR023840">
    <property type="entry name" value="T7SS_Rv3446c"/>
</dbReference>
<name>A0AAD1MFF9_9MYCO</name>
<proteinExistence type="predicted"/>
<accession>A0AAD1MFF9</accession>
<protein>
    <submittedName>
        <fullName evidence="1">Type VII secretion-associated protein</fullName>
    </submittedName>
</protein>
<dbReference type="Proteomes" id="UP000467636">
    <property type="component" value="Chromosome"/>
</dbReference>
<evidence type="ECO:0000313" key="2">
    <source>
        <dbReference type="Proteomes" id="UP000467636"/>
    </source>
</evidence>
<sequence>MTHRAVVEVGPGTIRRSCCDTESAGAAAALEWIDEPIALVDGEPVEVPDLLRGVLSCPVTAESIEIIHPSWWPKRRVELVTAAAHGLGGDVVTRPRARLLSATFAAAAVVEIATGLVAVTGGAPEISAEPRIGAPDEVAAAVARRVVAVVADRGAAVVIDAPAGVGGAGALAVLIADRLRGAAQVTVIDELPAARGVEAARPPDPDLEPARADPRRRLPLAVAVALAVIAVGLRVQHDPPPEPAAVTNLVEGRVTVQVPADWSLRRVTAGPGSARVEVVSPTDPRLMLHVTQAPAGGDTLAAIAEPLQRAMELAEADAPGVFVGFAPAGSSAGRPAVTYREVRDGHHVDWAVLVDRAVRIGIGCQSGPDGDDALRAVCEQAVRSAHALGLPPAS</sequence>
<dbReference type="AlphaFoldDB" id="A0AAD1MFF9"/>
<dbReference type="NCBIfam" id="TIGR03931">
    <property type="entry name" value="T7SS_Rv3446c"/>
    <property type="match status" value="1"/>
</dbReference>
<keyword evidence="2" id="KW-1185">Reference proteome</keyword>